<evidence type="ECO:0000256" key="8">
    <source>
        <dbReference type="ARBA" id="ARBA00022840"/>
    </source>
</evidence>
<keyword evidence="12 17" id="KW-0675">Receptor</keyword>
<proteinExistence type="evidence at transcript level"/>
<dbReference type="SUPFAM" id="SSF52058">
    <property type="entry name" value="L domain-like"/>
    <property type="match status" value="2"/>
</dbReference>
<feature type="domain" description="Protein kinase" evidence="16">
    <location>
        <begin position="978"/>
        <end position="1265"/>
    </location>
</feature>
<keyword evidence="4" id="KW-0808">Transferase</keyword>
<comment type="subcellular location">
    <subcellularLocation>
        <location evidence="1">Membrane</location>
        <topology evidence="1">Single-pass type I membrane protein</topology>
    </subcellularLocation>
</comment>
<evidence type="ECO:0000256" key="10">
    <source>
        <dbReference type="ARBA" id="ARBA00023136"/>
    </source>
</evidence>
<dbReference type="InterPro" id="IPR036941">
    <property type="entry name" value="Rcpt_L-dom_sf"/>
</dbReference>
<dbReference type="CDD" id="cd00064">
    <property type="entry name" value="FU"/>
    <property type="match status" value="3"/>
</dbReference>
<dbReference type="InterPro" id="IPR050122">
    <property type="entry name" value="RTK"/>
</dbReference>
<dbReference type="SUPFAM" id="SSF57184">
    <property type="entry name" value="Growth factor receptor domain"/>
    <property type="match status" value="3"/>
</dbReference>
<evidence type="ECO:0000256" key="11">
    <source>
        <dbReference type="ARBA" id="ARBA00023137"/>
    </source>
</evidence>
<dbReference type="PANTHER" id="PTHR24416:SF566">
    <property type="entry name" value="EPIDERMAL GROWTH FACTOR RECEPTOR"/>
    <property type="match status" value="1"/>
</dbReference>
<dbReference type="Gene3D" id="2.10.220.10">
    <property type="entry name" value="Hormone Receptor, Insulin-like Growth Factor Receptor 1, Chain A, domain 2"/>
    <property type="match status" value="3"/>
</dbReference>
<dbReference type="Gene3D" id="1.10.510.10">
    <property type="entry name" value="Transferase(Phosphotransferase) domain 1"/>
    <property type="match status" value="1"/>
</dbReference>
<reference evidence="17" key="1">
    <citation type="journal article" date="2016" name="Sci. Rep.">
        <title>Evolution of the EGFR pathway in Metazoa and its diversification in the planarian Schmidtea mediterranea.</title>
        <authorList>
            <person name="Barberan S."/>
            <person name="Martin-Duran J.M."/>
            <person name="Cebria F."/>
        </authorList>
    </citation>
    <scope>NUCLEOTIDE SEQUENCE</scope>
</reference>
<evidence type="ECO:0000256" key="1">
    <source>
        <dbReference type="ARBA" id="ARBA00004479"/>
    </source>
</evidence>
<accession>A0A1B1ACY9</accession>
<evidence type="ECO:0000256" key="15">
    <source>
        <dbReference type="SAM" id="Phobius"/>
    </source>
</evidence>
<dbReference type="Pfam" id="PF00757">
    <property type="entry name" value="Furin-like"/>
    <property type="match status" value="1"/>
</dbReference>
<dbReference type="EMBL" id="KU850500">
    <property type="protein sequence ID" value="ANP44417.1"/>
    <property type="molecule type" value="mRNA"/>
</dbReference>
<evidence type="ECO:0000313" key="17">
    <source>
        <dbReference type="EMBL" id="ANP44417.1"/>
    </source>
</evidence>
<protein>
    <recommendedName>
        <fullName evidence="2">receptor protein-tyrosine kinase</fullName>
        <ecNumber evidence="2">2.7.10.1</ecNumber>
    </recommendedName>
</protein>
<keyword evidence="5 15" id="KW-0812">Transmembrane</keyword>
<evidence type="ECO:0000256" key="4">
    <source>
        <dbReference type="ARBA" id="ARBA00022679"/>
    </source>
</evidence>
<keyword evidence="13" id="KW-0325">Glycoprotein</keyword>
<keyword evidence="9 15" id="KW-1133">Transmembrane helix</keyword>
<evidence type="ECO:0000256" key="6">
    <source>
        <dbReference type="ARBA" id="ARBA00022741"/>
    </source>
</evidence>
<dbReference type="InterPro" id="IPR006212">
    <property type="entry name" value="Furin_repeat"/>
</dbReference>
<evidence type="ECO:0000259" key="16">
    <source>
        <dbReference type="PROSITE" id="PS50011"/>
    </source>
</evidence>
<dbReference type="InterPro" id="IPR008266">
    <property type="entry name" value="Tyr_kinase_AS"/>
</dbReference>
<dbReference type="PANTHER" id="PTHR24416">
    <property type="entry name" value="TYROSINE-PROTEIN KINASE RECEPTOR"/>
    <property type="match status" value="1"/>
</dbReference>
<evidence type="ECO:0000256" key="2">
    <source>
        <dbReference type="ARBA" id="ARBA00011902"/>
    </source>
</evidence>
<dbReference type="GO" id="GO:0008284">
    <property type="term" value="P:positive regulation of cell population proliferation"/>
    <property type="evidence" value="ECO:0007669"/>
    <property type="project" value="TreeGrafter"/>
</dbReference>
<evidence type="ECO:0000256" key="9">
    <source>
        <dbReference type="ARBA" id="ARBA00022989"/>
    </source>
</evidence>
<dbReference type="PROSITE" id="PS50011">
    <property type="entry name" value="PROTEIN_KINASE_DOM"/>
    <property type="match status" value="1"/>
</dbReference>
<feature type="transmembrane region" description="Helical" evidence="15">
    <location>
        <begin position="910"/>
        <end position="933"/>
    </location>
</feature>
<dbReference type="GO" id="GO:0043235">
    <property type="term" value="C:receptor complex"/>
    <property type="evidence" value="ECO:0007669"/>
    <property type="project" value="TreeGrafter"/>
</dbReference>
<evidence type="ECO:0000256" key="7">
    <source>
        <dbReference type="ARBA" id="ARBA00022777"/>
    </source>
</evidence>
<dbReference type="InterPro" id="IPR009030">
    <property type="entry name" value="Growth_fac_rcpt_cys_sf"/>
</dbReference>
<dbReference type="GO" id="GO:0022008">
    <property type="term" value="P:neurogenesis"/>
    <property type="evidence" value="ECO:0007669"/>
    <property type="project" value="TreeGrafter"/>
</dbReference>
<keyword evidence="7" id="KW-0418">Kinase</keyword>
<dbReference type="PRINTS" id="PR00109">
    <property type="entry name" value="TYRKINASE"/>
</dbReference>
<dbReference type="OrthoDB" id="6219513at2759"/>
<dbReference type="Pfam" id="PF07714">
    <property type="entry name" value="PK_Tyr_Ser-Thr"/>
    <property type="match status" value="1"/>
</dbReference>
<dbReference type="FunFam" id="1.10.510.10:FF:000027">
    <property type="entry name" value="Receptor protein-tyrosine kinase"/>
    <property type="match status" value="1"/>
</dbReference>
<dbReference type="EC" id="2.7.10.1" evidence="2"/>
<dbReference type="Pfam" id="PF01030">
    <property type="entry name" value="Recep_L_domain"/>
    <property type="match status" value="2"/>
</dbReference>
<dbReference type="InterPro" id="IPR006211">
    <property type="entry name" value="Furin-like_Cys-rich_dom"/>
</dbReference>
<dbReference type="Gene3D" id="3.30.200.20">
    <property type="entry name" value="Phosphorylase Kinase, domain 1"/>
    <property type="match status" value="1"/>
</dbReference>
<dbReference type="Pfam" id="PF14843">
    <property type="entry name" value="GF_recep_IV"/>
    <property type="match status" value="2"/>
</dbReference>
<dbReference type="PROSITE" id="PS00109">
    <property type="entry name" value="PROTEIN_KINASE_TYR"/>
    <property type="match status" value="1"/>
</dbReference>
<evidence type="ECO:0000256" key="14">
    <source>
        <dbReference type="ARBA" id="ARBA00051243"/>
    </source>
</evidence>
<dbReference type="InterPro" id="IPR000719">
    <property type="entry name" value="Prot_kinase_dom"/>
</dbReference>
<keyword evidence="6" id="KW-0547">Nucleotide-binding</keyword>
<keyword evidence="8" id="KW-0067">ATP-binding</keyword>
<evidence type="ECO:0000256" key="3">
    <source>
        <dbReference type="ARBA" id="ARBA00022553"/>
    </source>
</evidence>
<dbReference type="InterPro" id="IPR032778">
    <property type="entry name" value="GF_recep_IV"/>
</dbReference>
<evidence type="ECO:0000256" key="13">
    <source>
        <dbReference type="ARBA" id="ARBA00023180"/>
    </source>
</evidence>
<dbReference type="GO" id="GO:0009925">
    <property type="term" value="C:basal plasma membrane"/>
    <property type="evidence" value="ECO:0007669"/>
    <property type="project" value="TreeGrafter"/>
</dbReference>
<evidence type="ECO:0000256" key="5">
    <source>
        <dbReference type="ARBA" id="ARBA00022692"/>
    </source>
</evidence>
<keyword evidence="11" id="KW-0829">Tyrosine-protein kinase</keyword>
<dbReference type="GO" id="GO:0005524">
    <property type="term" value="F:ATP binding"/>
    <property type="evidence" value="ECO:0007669"/>
    <property type="project" value="UniProtKB-KW"/>
</dbReference>
<keyword evidence="10 15" id="KW-0472">Membrane</keyword>
<dbReference type="InterPro" id="IPR011009">
    <property type="entry name" value="Kinase-like_dom_sf"/>
</dbReference>
<dbReference type="GO" id="GO:0043066">
    <property type="term" value="P:negative regulation of apoptotic process"/>
    <property type="evidence" value="ECO:0007669"/>
    <property type="project" value="TreeGrafter"/>
</dbReference>
<dbReference type="Gene3D" id="3.80.20.20">
    <property type="entry name" value="Receptor L-domain"/>
    <property type="match status" value="2"/>
</dbReference>
<organism evidence="17">
    <name type="scientific">Schmidtea mediterranea</name>
    <name type="common">Freshwater planarian flatworm</name>
    <dbReference type="NCBI Taxonomy" id="79327"/>
    <lineage>
        <taxon>Eukaryota</taxon>
        <taxon>Metazoa</taxon>
        <taxon>Spiralia</taxon>
        <taxon>Lophotrochozoa</taxon>
        <taxon>Platyhelminthes</taxon>
        <taxon>Rhabditophora</taxon>
        <taxon>Seriata</taxon>
        <taxon>Tricladida</taxon>
        <taxon>Continenticola</taxon>
        <taxon>Geoplanoidea</taxon>
        <taxon>Dugesiidae</taxon>
        <taxon>Schmidtea</taxon>
    </lineage>
</organism>
<keyword evidence="3" id="KW-0597">Phosphoprotein</keyword>
<evidence type="ECO:0000256" key="12">
    <source>
        <dbReference type="ARBA" id="ARBA00023170"/>
    </source>
</evidence>
<comment type="catalytic activity">
    <reaction evidence="14">
        <text>L-tyrosyl-[protein] + ATP = O-phospho-L-tyrosyl-[protein] + ADP + H(+)</text>
        <dbReference type="Rhea" id="RHEA:10596"/>
        <dbReference type="Rhea" id="RHEA-COMP:10136"/>
        <dbReference type="Rhea" id="RHEA-COMP:20101"/>
        <dbReference type="ChEBI" id="CHEBI:15378"/>
        <dbReference type="ChEBI" id="CHEBI:30616"/>
        <dbReference type="ChEBI" id="CHEBI:46858"/>
        <dbReference type="ChEBI" id="CHEBI:61978"/>
        <dbReference type="ChEBI" id="CHEBI:456216"/>
        <dbReference type="EC" id="2.7.10.1"/>
    </reaction>
</comment>
<dbReference type="InterPro" id="IPR000494">
    <property type="entry name" value="Rcpt_L-dom"/>
</dbReference>
<name>A0A1B1ACY9_SCHMD</name>
<dbReference type="GO" id="GO:0004714">
    <property type="term" value="F:transmembrane receptor protein tyrosine kinase activity"/>
    <property type="evidence" value="ECO:0007669"/>
    <property type="project" value="UniProtKB-EC"/>
</dbReference>
<sequence>MVFSCCHLSFKPMRSMLSGLSTVILLSFLILAVESMYNNQDIMFKFFDFQSYLKNKERTENHQDMELYFEAIKETFELYNQDKRYRHGKVCKSTQTQIDVSKNSYESLKRNFDKNCSYIIGDVVIAHITNENISFLNSIEDISGYLMIFSNAVESISLIKLKVIRGENPLLIKGLKFSLIVGYNSMLENILFPNLQVILRHNVFFNNNPKLCYASRKINWNSLMRRSQEVVIVETNEKDCGLNSKIDEELSCHESCQAHLNKTYCWGNSSSACQKINDCANRTCYDSTKCYINEILKSEECCHEECVGGCTGPARSQCLACKNFNNNGICVENCPPEFKHDGMKYIQNPLGKLAFYYICVDKCPKKFFNEHGNCVTQCSAEKTYAVNQTCVPCPNGKCPKICRARDILDSQEISYVHRKVLGRLENCTVYDGNILINRFSLEGDNFHNLSKQNDGIRKQDLKKLENLEEIYGYLRIHVPFNSNWTDSLEFLKNLRIIRAENVRSHKSRGIEIVGNPALKYLGLRNLKEVRNGNIIIFSNNQLCFSNTLTNKSILHKGRFLRALNGKIENCSKKKCHSECEQRLGCWGPEKYHCVKCKSFVIRESKTCLSKCSNEPGYFYNSSSDHEVNRSCSRCHSECLPGINTCHGSNENECNLGCKNYKFGESCIKKCPAKYYVDSMKNCYPCHTNCTENSQNKESTCHGPEDSLGQKGCSICNHIIVSSNHSTSYKNSSNFNILKCLKNSDICPKGFYKSIIDFRSGMKVNAAMQSTMKILEKWIEIGTNHDLPIASVCLPCHPYCSECHGGSSWHCSLCKYFRSDNKCIQKCPKEYFITVTETAKPESECKKCHEECSEGCLGSTNYDCLRCKHAKIYVNGSTQFFCNSTCGDRIQLFQTSEIICTDHLIYSRFNMYIYIGGPAGIVISFVFIIVCFILSSKNQEKKFKTKLVNQGDFYPSDTGTNSGVLPNMATLLLITESQLTRQEIIGSGAFGIVYKGIWQPNIDAIDKSNSFLKRNISKISQDSSIKLNVAVKILTDISDPSNNREILEEAKVMASVDHPCCLRILAVCLTAHPKLITQFMPLGSLLEFVQRNRSLINSITLLIWAKQIASGMEYLESKGIIHCDLAARNVLIQSPRQVKITDFGLAKMLDYSQQQYQFKGGRMPIKWLAVECIRNRIFSSKSDVWSYGVTLWEMFSYGEKPFADIKAYDILEHLEKGQRLNQPKICSIDAYTILVQCWLVDPDARPSFTELRKTFEMMSSNPNRYLLVQDEDSNEPLYVEWEEDAQKYDEFLQALVTVSHINSSYESAATKPIDRKHIKSVRDRYHEMRAYKNCFINNENYCETDGKKHNTNSTNPDYTALLLQGKNNSNQTGSTWSDYFDSKKKRTSNCTTLTNLNLQREDCLKKEILETDLSEDGYLIPISAYRKESAIGNPIEKFVYVCEKPAEKEMLINHESSI</sequence>
<dbReference type="SUPFAM" id="SSF56112">
    <property type="entry name" value="Protein kinase-like (PK-like)"/>
    <property type="match status" value="1"/>
</dbReference>
<dbReference type="SMART" id="SM00261">
    <property type="entry name" value="FU"/>
    <property type="match status" value="6"/>
</dbReference>
<dbReference type="GO" id="GO:0038127">
    <property type="term" value="P:ERBB signaling pathway"/>
    <property type="evidence" value="ECO:0007669"/>
    <property type="project" value="UniProtKB-ARBA"/>
</dbReference>
<dbReference type="InterPro" id="IPR001245">
    <property type="entry name" value="Ser-Thr/Tyr_kinase_cat_dom"/>
</dbReference>